<feature type="region of interest" description="Disordered" evidence="1">
    <location>
        <begin position="130"/>
        <end position="169"/>
    </location>
</feature>
<dbReference type="Pfam" id="PF03413">
    <property type="entry name" value="PepSY"/>
    <property type="match status" value="1"/>
</dbReference>
<dbReference type="AlphaFoldDB" id="A0A1C6UGU2"/>
<feature type="compositionally biased region" description="Basic and acidic residues" evidence="1">
    <location>
        <begin position="130"/>
        <end position="148"/>
    </location>
</feature>
<feature type="chain" id="PRO_5039060568" evidence="2">
    <location>
        <begin position="29"/>
        <end position="169"/>
    </location>
</feature>
<dbReference type="STRING" id="47855.GA0070606_2079"/>
<feature type="compositionally biased region" description="Low complexity" evidence="1">
    <location>
        <begin position="41"/>
        <end position="86"/>
    </location>
</feature>
<accession>A0A1C6UGU2</accession>
<organism evidence="4 5">
    <name type="scientific">Micromonospora citrea</name>
    <dbReference type="NCBI Taxonomy" id="47855"/>
    <lineage>
        <taxon>Bacteria</taxon>
        <taxon>Bacillati</taxon>
        <taxon>Actinomycetota</taxon>
        <taxon>Actinomycetes</taxon>
        <taxon>Micromonosporales</taxon>
        <taxon>Micromonosporaceae</taxon>
        <taxon>Micromonospora</taxon>
    </lineage>
</organism>
<proteinExistence type="predicted"/>
<dbReference type="OrthoDB" id="3637997at2"/>
<feature type="signal peptide" evidence="2">
    <location>
        <begin position="1"/>
        <end position="28"/>
    </location>
</feature>
<dbReference type="Gene3D" id="3.10.450.40">
    <property type="match status" value="1"/>
</dbReference>
<evidence type="ECO:0000259" key="3">
    <source>
        <dbReference type="Pfam" id="PF03413"/>
    </source>
</evidence>
<feature type="domain" description="PepSY" evidence="3">
    <location>
        <begin position="89"/>
        <end position="145"/>
    </location>
</feature>
<feature type="compositionally biased region" description="Acidic residues" evidence="1">
    <location>
        <begin position="149"/>
        <end position="169"/>
    </location>
</feature>
<evidence type="ECO:0000256" key="1">
    <source>
        <dbReference type="SAM" id="MobiDB-lite"/>
    </source>
</evidence>
<sequence>MKRNPLILASVGGVAALAVAGAALGVAAADGGPARATTLVAATTAPSAPTTPGGTSTGAPGSAPATGGTSATPGTPSGSGTPATGGDAVSEQRAREIALARAGGGQVVEIEAEQEDDRPVWSVEVVVGQTEHEIDVDREHGTVVKAEQEPVDDEDDDRDDDEDDSGDDD</sequence>
<evidence type="ECO:0000313" key="5">
    <source>
        <dbReference type="Proteomes" id="UP000199001"/>
    </source>
</evidence>
<keyword evidence="5" id="KW-1185">Reference proteome</keyword>
<name>A0A1C6UGU2_9ACTN</name>
<dbReference type="Proteomes" id="UP000199001">
    <property type="component" value="Unassembled WGS sequence"/>
</dbReference>
<feature type="region of interest" description="Disordered" evidence="1">
    <location>
        <begin position="40"/>
        <end position="95"/>
    </location>
</feature>
<dbReference type="EMBL" id="FMHZ01000002">
    <property type="protein sequence ID" value="SCL53174.1"/>
    <property type="molecule type" value="Genomic_DNA"/>
</dbReference>
<evidence type="ECO:0000256" key="2">
    <source>
        <dbReference type="SAM" id="SignalP"/>
    </source>
</evidence>
<keyword evidence="2" id="KW-0732">Signal</keyword>
<protein>
    <submittedName>
        <fullName evidence="4">Peptidase propeptide and YPEB domain-containing protein</fullName>
    </submittedName>
</protein>
<gene>
    <name evidence="4" type="ORF">GA0070606_2079</name>
</gene>
<evidence type="ECO:0000313" key="4">
    <source>
        <dbReference type="EMBL" id="SCL53174.1"/>
    </source>
</evidence>
<dbReference type="RefSeq" id="WP_091097169.1">
    <property type="nucleotide sequence ID" value="NZ_FMHZ01000002.1"/>
</dbReference>
<dbReference type="InterPro" id="IPR025711">
    <property type="entry name" value="PepSY"/>
</dbReference>
<reference evidence="5" key="1">
    <citation type="submission" date="2016-06" db="EMBL/GenBank/DDBJ databases">
        <authorList>
            <person name="Varghese N."/>
            <person name="Submissions Spin"/>
        </authorList>
    </citation>
    <scope>NUCLEOTIDE SEQUENCE [LARGE SCALE GENOMIC DNA]</scope>
    <source>
        <strain evidence="5">DSM 43903</strain>
    </source>
</reference>